<keyword evidence="5" id="KW-1185">Reference proteome</keyword>
<gene>
    <name evidence="6" type="primary">LOC112056915</name>
</gene>
<evidence type="ECO:0000313" key="5">
    <source>
        <dbReference type="Proteomes" id="UP001652582"/>
    </source>
</evidence>
<evidence type="ECO:0000256" key="2">
    <source>
        <dbReference type="ARBA" id="ARBA00022525"/>
    </source>
</evidence>
<dbReference type="Pfam" id="PF15430">
    <property type="entry name" value="SVWC"/>
    <property type="match status" value="1"/>
</dbReference>
<dbReference type="GeneID" id="112056915"/>
<feature type="chain" id="PRO_5045468286" evidence="3">
    <location>
        <begin position="18"/>
        <end position="114"/>
    </location>
</feature>
<protein>
    <submittedName>
        <fullName evidence="6">U-scoloptoxin(16)-Cw1a</fullName>
    </submittedName>
</protein>
<organism evidence="5 6">
    <name type="scientific">Bicyclus anynana</name>
    <name type="common">Squinting bush brown butterfly</name>
    <dbReference type="NCBI Taxonomy" id="110368"/>
    <lineage>
        <taxon>Eukaryota</taxon>
        <taxon>Metazoa</taxon>
        <taxon>Ecdysozoa</taxon>
        <taxon>Arthropoda</taxon>
        <taxon>Hexapoda</taxon>
        <taxon>Insecta</taxon>
        <taxon>Pterygota</taxon>
        <taxon>Neoptera</taxon>
        <taxon>Endopterygota</taxon>
        <taxon>Lepidoptera</taxon>
        <taxon>Glossata</taxon>
        <taxon>Ditrysia</taxon>
        <taxon>Papilionoidea</taxon>
        <taxon>Nymphalidae</taxon>
        <taxon>Satyrinae</taxon>
        <taxon>Satyrini</taxon>
        <taxon>Mycalesina</taxon>
        <taxon>Bicyclus</taxon>
    </lineage>
</organism>
<evidence type="ECO:0000259" key="4">
    <source>
        <dbReference type="SMART" id="SM01318"/>
    </source>
</evidence>
<feature type="signal peptide" evidence="3">
    <location>
        <begin position="1"/>
        <end position="17"/>
    </location>
</feature>
<proteinExistence type="predicted"/>
<evidence type="ECO:0000313" key="6">
    <source>
        <dbReference type="RefSeq" id="XP_052747603.1"/>
    </source>
</evidence>
<keyword evidence="3" id="KW-0732">Signal</keyword>
<dbReference type="RefSeq" id="XP_052747603.1">
    <property type="nucleotide sequence ID" value="XM_052891643.1"/>
</dbReference>
<comment type="subcellular location">
    <subcellularLocation>
        <location evidence="1">Secreted</location>
    </subcellularLocation>
</comment>
<keyword evidence="2" id="KW-0964">Secreted</keyword>
<dbReference type="InterPro" id="IPR029277">
    <property type="entry name" value="SVWC_dom"/>
</dbReference>
<dbReference type="SMART" id="SM01318">
    <property type="entry name" value="SVWC"/>
    <property type="match status" value="1"/>
</dbReference>
<dbReference type="Proteomes" id="UP001652582">
    <property type="component" value="Chromosome 4"/>
</dbReference>
<feature type="domain" description="Single" evidence="4">
    <location>
        <begin position="37"/>
        <end position="101"/>
    </location>
</feature>
<name>A0ABM3M813_BICAN</name>
<accession>A0ABM3M813</accession>
<sequence>MLKATVVFLTCVSVSFAQVSLMKLEEKPIEFANKQGCYISDLKDVIPFGEGEPSKTACQRYNCREDFVQIVGCGVAAAVPPCYVTQDLSLVHPACCPTIKCPKEEEVEECDEEV</sequence>
<evidence type="ECO:0000256" key="3">
    <source>
        <dbReference type="SAM" id="SignalP"/>
    </source>
</evidence>
<reference evidence="6" key="1">
    <citation type="submission" date="2025-08" db="UniProtKB">
        <authorList>
            <consortium name="RefSeq"/>
        </authorList>
    </citation>
    <scope>IDENTIFICATION</scope>
</reference>
<evidence type="ECO:0000256" key="1">
    <source>
        <dbReference type="ARBA" id="ARBA00004613"/>
    </source>
</evidence>